<comment type="caution">
    <text evidence="2">The sequence shown here is derived from an EMBL/GenBank/DDBJ whole genome shotgun (WGS) entry which is preliminary data.</text>
</comment>
<evidence type="ECO:0000313" key="2">
    <source>
        <dbReference type="EMBL" id="RRT38270.1"/>
    </source>
</evidence>
<dbReference type="AlphaFoldDB" id="A0A426XFQ8"/>
<accession>A0A426XFQ8</accession>
<feature type="compositionally biased region" description="Basic and acidic residues" evidence="1">
    <location>
        <begin position="34"/>
        <end position="48"/>
    </location>
</feature>
<feature type="compositionally biased region" description="Basic and acidic residues" evidence="1">
    <location>
        <begin position="7"/>
        <end position="19"/>
    </location>
</feature>
<feature type="compositionally biased region" description="Basic and acidic residues" evidence="1">
    <location>
        <begin position="93"/>
        <end position="121"/>
    </location>
</feature>
<proteinExistence type="predicted"/>
<protein>
    <submittedName>
        <fullName evidence="2">Uncharacterized protein</fullName>
    </submittedName>
</protein>
<organism evidence="2 3">
    <name type="scientific">Ensete ventricosum</name>
    <name type="common">Abyssinian banana</name>
    <name type="synonym">Musa ensete</name>
    <dbReference type="NCBI Taxonomy" id="4639"/>
    <lineage>
        <taxon>Eukaryota</taxon>
        <taxon>Viridiplantae</taxon>
        <taxon>Streptophyta</taxon>
        <taxon>Embryophyta</taxon>
        <taxon>Tracheophyta</taxon>
        <taxon>Spermatophyta</taxon>
        <taxon>Magnoliopsida</taxon>
        <taxon>Liliopsida</taxon>
        <taxon>Zingiberales</taxon>
        <taxon>Musaceae</taxon>
        <taxon>Ensete</taxon>
    </lineage>
</organism>
<evidence type="ECO:0000313" key="3">
    <source>
        <dbReference type="Proteomes" id="UP000287651"/>
    </source>
</evidence>
<dbReference type="EMBL" id="AMZH03021360">
    <property type="protein sequence ID" value="RRT38270.1"/>
    <property type="molecule type" value="Genomic_DNA"/>
</dbReference>
<evidence type="ECO:0000256" key="1">
    <source>
        <dbReference type="SAM" id="MobiDB-lite"/>
    </source>
</evidence>
<feature type="region of interest" description="Disordered" evidence="1">
    <location>
        <begin position="1"/>
        <end position="121"/>
    </location>
</feature>
<feature type="compositionally biased region" description="Acidic residues" evidence="1">
    <location>
        <begin position="83"/>
        <end position="92"/>
    </location>
</feature>
<gene>
    <name evidence="2" type="ORF">B296_00049343</name>
</gene>
<dbReference type="Proteomes" id="UP000287651">
    <property type="component" value="Unassembled WGS sequence"/>
</dbReference>
<name>A0A426XFQ8_ENSVE</name>
<sequence>MSWVPYAKEKSTTHEDRPRSLGGVGTEVPPQGRRSTEERGVHIPREYENVPGPRPTASRQGFPVGRLNTGGSRFAASTIREDLNDDLGDELEGELREDIPTYSRNDHGEKEKSKTAPEPRK</sequence>
<reference evidence="2 3" key="1">
    <citation type="journal article" date="2014" name="Agronomy (Basel)">
        <title>A Draft Genome Sequence for Ensete ventricosum, the Drought-Tolerant Tree Against Hunger.</title>
        <authorList>
            <person name="Harrison J."/>
            <person name="Moore K.A."/>
            <person name="Paszkiewicz K."/>
            <person name="Jones T."/>
            <person name="Grant M."/>
            <person name="Ambacheew D."/>
            <person name="Muzemil S."/>
            <person name="Studholme D.J."/>
        </authorList>
    </citation>
    <scope>NUCLEOTIDE SEQUENCE [LARGE SCALE GENOMIC DNA]</scope>
</reference>